<evidence type="ECO:0000256" key="6">
    <source>
        <dbReference type="SAM" id="SignalP"/>
    </source>
</evidence>
<dbReference type="Proteomes" id="UP000295668">
    <property type="component" value="Unassembled WGS sequence"/>
</dbReference>
<dbReference type="SUPFAM" id="SSF56954">
    <property type="entry name" value="Outer membrane efflux proteins (OEP)"/>
    <property type="match status" value="1"/>
</dbReference>
<keyword evidence="6" id="KW-0732">Signal</keyword>
<evidence type="ECO:0000256" key="1">
    <source>
        <dbReference type="ARBA" id="ARBA00004442"/>
    </source>
</evidence>
<dbReference type="GO" id="GO:1990281">
    <property type="term" value="C:efflux pump complex"/>
    <property type="evidence" value="ECO:0007669"/>
    <property type="project" value="TreeGrafter"/>
</dbReference>
<keyword evidence="3" id="KW-0812">Transmembrane</keyword>
<dbReference type="InterPro" id="IPR051906">
    <property type="entry name" value="TolC-like"/>
</dbReference>
<dbReference type="EMBL" id="SJCY01000004">
    <property type="protein sequence ID" value="TDG36655.1"/>
    <property type="molecule type" value="Genomic_DNA"/>
</dbReference>
<feature type="signal peptide" evidence="6">
    <location>
        <begin position="1"/>
        <end position="17"/>
    </location>
</feature>
<dbReference type="GO" id="GO:0015288">
    <property type="term" value="F:porin activity"/>
    <property type="evidence" value="ECO:0007669"/>
    <property type="project" value="TreeGrafter"/>
</dbReference>
<keyword evidence="2" id="KW-1134">Transmembrane beta strand</keyword>
<dbReference type="OrthoDB" id="1271612at2"/>
<keyword evidence="5" id="KW-0998">Cell outer membrane</keyword>
<comment type="subcellular location">
    <subcellularLocation>
        <location evidence="1">Cell outer membrane</location>
    </subcellularLocation>
</comment>
<dbReference type="GO" id="GO:0015562">
    <property type="term" value="F:efflux transmembrane transporter activity"/>
    <property type="evidence" value="ECO:0007669"/>
    <property type="project" value="InterPro"/>
</dbReference>
<feature type="chain" id="PRO_5020855061" evidence="6">
    <location>
        <begin position="18"/>
        <end position="436"/>
    </location>
</feature>
<accession>A0A4R5MMY4</accession>
<evidence type="ECO:0000256" key="2">
    <source>
        <dbReference type="ARBA" id="ARBA00022452"/>
    </source>
</evidence>
<dbReference type="PANTHER" id="PTHR30026:SF23">
    <property type="entry name" value="TO APRF-PUTATIVE OUTER MEMBRANE EFFLUX PROTEIN OR SECRETED ALKALINE PHOSPHATASE-RELATED"/>
    <property type="match status" value="1"/>
</dbReference>
<keyword evidence="4" id="KW-0472">Membrane</keyword>
<dbReference type="Gene3D" id="1.20.1600.10">
    <property type="entry name" value="Outer membrane efflux proteins (OEP)"/>
    <property type="match status" value="1"/>
</dbReference>
<protein>
    <submittedName>
        <fullName evidence="7">TolC family protein</fullName>
    </submittedName>
</protein>
<gene>
    <name evidence="7" type="ORF">EZJ43_08560</name>
</gene>
<sequence>MVCVLILLMINIPILSAQQNNTNDTLRLSLKETWERAEKFSRVIAIKNKAVSISNEEIKDSKMERLPELGIMGSAEKATNIPIYENGLFSRPTQHEVIHTLYKVGTDFALNIYNGNKLNLKIEEQGILHKIASLKKDQKTSDIHYQTASFYLDLQRSFIFQTLIVKDIADQEKQLAEVKAFYKNGTVLKSDVLRIELELSKRKMTLVQIQNDILIANQKLNIIIGEPDDRLIKPIETLSTTDEKSYDDFLKEALEYSFPYQISEKKTVISEIGVKKVNANLRPKISMYGEFYYANPQIFLYPYNPYWYSLGIAGVKISFPISATYHNVHKVRAAKLELEQEEIAHKDQQDMVRQQVKEAYLRYREALIQIGVAKIDVVHAVENARIIKNTYFNHTTLVTDLLDADILVLRSRFELEGAKIVAQNKYYLLKNITGVL</sequence>
<evidence type="ECO:0000313" key="7">
    <source>
        <dbReference type="EMBL" id="TDG36655.1"/>
    </source>
</evidence>
<proteinExistence type="predicted"/>
<evidence type="ECO:0000256" key="4">
    <source>
        <dbReference type="ARBA" id="ARBA00023136"/>
    </source>
</evidence>
<dbReference type="PANTHER" id="PTHR30026">
    <property type="entry name" value="OUTER MEMBRANE PROTEIN TOLC"/>
    <property type="match status" value="1"/>
</dbReference>
<keyword evidence="8" id="KW-1185">Reference proteome</keyword>
<name>A0A4R5MMY4_9SPHI</name>
<reference evidence="7 8" key="1">
    <citation type="submission" date="2019-02" db="EMBL/GenBank/DDBJ databases">
        <title>Pedobacter sp. nov., a novel speices isolated from soil of pinguins habitat in Antarcitica.</title>
        <authorList>
            <person name="He R.-H."/>
        </authorList>
    </citation>
    <scope>NUCLEOTIDE SEQUENCE [LARGE SCALE GENOMIC DNA]</scope>
    <source>
        <strain evidence="7 8">E01020</strain>
    </source>
</reference>
<dbReference type="GO" id="GO:0009279">
    <property type="term" value="C:cell outer membrane"/>
    <property type="evidence" value="ECO:0007669"/>
    <property type="project" value="UniProtKB-SubCell"/>
</dbReference>
<evidence type="ECO:0000256" key="3">
    <source>
        <dbReference type="ARBA" id="ARBA00022692"/>
    </source>
</evidence>
<comment type="caution">
    <text evidence="7">The sequence shown here is derived from an EMBL/GenBank/DDBJ whole genome shotgun (WGS) entry which is preliminary data.</text>
</comment>
<evidence type="ECO:0000313" key="8">
    <source>
        <dbReference type="Proteomes" id="UP000295668"/>
    </source>
</evidence>
<organism evidence="7 8">
    <name type="scientific">Pedobacter changchengzhani</name>
    <dbReference type="NCBI Taxonomy" id="2529274"/>
    <lineage>
        <taxon>Bacteria</taxon>
        <taxon>Pseudomonadati</taxon>
        <taxon>Bacteroidota</taxon>
        <taxon>Sphingobacteriia</taxon>
        <taxon>Sphingobacteriales</taxon>
        <taxon>Sphingobacteriaceae</taxon>
        <taxon>Pedobacter</taxon>
    </lineage>
</organism>
<dbReference type="AlphaFoldDB" id="A0A4R5MMY4"/>
<evidence type="ECO:0000256" key="5">
    <source>
        <dbReference type="ARBA" id="ARBA00023237"/>
    </source>
</evidence>